<organism evidence="2 3">
    <name type="scientific">Acanthosepion pharaonis</name>
    <name type="common">Pharaoh cuttlefish</name>
    <name type="synonym">Sepia pharaonis</name>
    <dbReference type="NCBI Taxonomy" id="158019"/>
    <lineage>
        <taxon>Eukaryota</taxon>
        <taxon>Metazoa</taxon>
        <taxon>Spiralia</taxon>
        <taxon>Lophotrochozoa</taxon>
        <taxon>Mollusca</taxon>
        <taxon>Cephalopoda</taxon>
        <taxon>Coleoidea</taxon>
        <taxon>Decapodiformes</taxon>
        <taxon>Sepiida</taxon>
        <taxon>Sepiina</taxon>
        <taxon>Sepiidae</taxon>
        <taxon>Acanthosepion</taxon>
    </lineage>
</organism>
<keyword evidence="3" id="KW-1185">Reference proteome</keyword>
<sequence length="162" mass="19544">MIHFLLSLLSTDLLITYPYFRLSFQSVGDRNHFKYVSIADITHFPRLFVKQFLTTFTTLFLSITFLSHSFLTLLLSVTLSITIFFSSYLFFYLLPHSFLTVILFITLLPHFFFFFLFCLFYCLFSGSRFIYRSIYYLTFFFFSFYLSIYPFSDFRSIYLLSH</sequence>
<accession>A0A812DAQ2</accession>
<feature type="transmembrane region" description="Helical" evidence="1">
    <location>
        <begin position="134"/>
        <end position="152"/>
    </location>
</feature>
<name>A0A812DAQ2_ACAPH</name>
<comment type="caution">
    <text evidence="2">The sequence shown here is derived from an EMBL/GenBank/DDBJ whole genome shotgun (WGS) entry which is preliminary data.</text>
</comment>
<keyword evidence="1" id="KW-1133">Transmembrane helix</keyword>
<evidence type="ECO:0000313" key="2">
    <source>
        <dbReference type="EMBL" id="CAE1297039.1"/>
    </source>
</evidence>
<evidence type="ECO:0000256" key="1">
    <source>
        <dbReference type="SAM" id="Phobius"/>
    </source>
</evidence>
<dbReference type="Proteomes" id="UP000597762">
    <property type="component" value="Unassembled WGS sequence"/>
</dbReference>
<proteinExistence type="predicted"/>
<keyword evidence="1" id="KW-0472">Membrane</keyword>
<feature type="transmembrane region" description="Helical" evidence="1">
    <location>
        <begin position="98"/>
        <end position="122"/>
    </location>
</feature>
<evidence type="ECO:0000313" key="3">
    <source>
        <dbReference type="Proteomes" id="UP000597762"/>
    </source>
</evidence>
<dbReference type="AlphaFoldDB" id="A0A812DAQ2"/>
<protein>
    <submittedName>
        <fullName evidence="2">Uncharacterized protein</fullName>
    </submittedName>
</protein>
<dbReference type="EMBL" id="CAHIKZ030003164">
    <property type="protein sequence ID" value="CAE1297039.1"/>
    <property type="molecule type" value="Genomic_DNA"/>
</dbReference>
<gene>
    <name evidence="2" type="ORF">SPHA_51816</name>
</gene>
<keyword evidence="1" id="KW-0812">Transmembrane</keyword>
<feature type="transmembrane region" description="Helical" evidence="1">
    <location>
        <begin position="73"/>
        <end position="92"/>
    </location>
</feature>
<feature type="transmembrane region" description="Helical" evidence="1">
    <location>
        <begin position="47"/>
        <end position="66"/>
    </location>
</feature>
<reference evidence="2" key="1">
    <citation type="submission" date="2021-01" db="EMBL/GenBank/DDBJ databases">
        <authorList>
            <person name="Li R."/>
            <person name="Bekaert M."/>
        </authorList>
    </citation>
    <scope>NUCLEOTIDE SEQUENCE</scope>
    <source>
        <strain evidence="2">Farmed</strain>
    </source>
</reference>